<protein>
    <submittedName>
        <fullName evidence="3">Uncharacterized protein</fullName>
    </submittedName>
</protein>
<keyword evidence="2" id="KW-1185">Reference proteome</keyword>
<dbReference type="Gene3D" id="3.30.310.210">
    <property type="match status" value="1"/>
</dbReference>
<feature type="compositionally biased region" description="Basic and acidic residues" evidence="1">
    <location>
        <begin position="451"/>
        <end position="460"/>
    </location>
</feature>
<evidence type="ECO:0000313" key="3">
    <source>
        <dbReference type="WBParaSite" id="TCONS_00001733.p1"/>
    </source>
</evidence>
<evidence type="ECO:0000313" key="2">
    <source>
        <dbReference type="Proteomes" id="UP000035681"/>
    </source>
</evidence>
<name>A0AAF5CU02_STRER</name>
<dbReference type="Gene3D" id="3.30.310.270">
    <property type="match status" value="1"/>
</dbReference>
<proteinExistence type="predicted"/>
<evidence type="ECO:0000256" key="1">
    <source>
        <dbReference type="SAM" id="MobiDB-lite"/>
    </source>
</evidence>
<dbReference type="Proteomes" id="UP000035681">
    <property type="component" value="Unplaced"/>
</dbReference>
<dbReference type="AlphaFoldDB" id="A0AAF5CU02"/>
<dbReference type="WBParaSite" id="TCONS_00001733.p1">
    <property type="protein sequence ID" value="TCONS_00001733.p1"/>
    <property type="gene ID" value="XLOC_001631"/>
</dbReference>
<feature type="region of interest" description="Disordered" evidence="1">
    <location>
        <begin position="410"/>
        <end position="460"/>
    </location>
</feature>
<sequence length="832" mass="96722">MMSENEDKCSLVTSISCDYSEFFTNISRNNDCSNECHQIKYYNNYCTYKFVKYCHENLPGTMRFCFDIPYTDHRQLISSSGEKYLQRIKDTQTRIFFPNNDKCHSMNVPKSNQVWIVGNPTNVQRVYRNLRDCSQYLISFKKSQLRDKDKIDQMIEHITDKKLKVAVRERIDDTFHITSDRKHYEDLMDCCIRYLSGETKDVEYVLAVSIQCIISGQNKETSGAVLKWISKTTHTKIFPPSSSFHMACPSSFFIKGRDINDILRAETFLVGCGTIIMSFDVPGNAFISRKHFEKWRSGHLLDIWVETFDLANGKPSKSVVFIRTVEFNINEAYKAAFYIINQKVSLVENIYIPIARSLFNLVKQEVFNERNKTFLTLGHGKEKTFSDNGDKNVDEEYHKNLENMQVSPFAAAAAATSPPTSPEHDSNNTPRSKKYKKKKSPKKSSSSESNNEVKENFVKVKKTHVDDDVEISEKSGSEQQEVVSDVRNTNDKIKEGYNNIVKSELVGDIYVEQNIPKECLLQDNMVPSINHIQEKCNGICCDNYFQKHLTQEEMKRIIDDKIKFVNEFTKPLLNNKHFMMPNTTNGQYINGNFNDENYENIDSMSCFSKIQCFPGTPYVMDKYPKILSSGSLGRIKTWVMMSLDELDDSILTYIRPFILSNEIYCFIGYCIPDEIYRLEYRSHPPFRRVINRIHRTKYPRYNYFPPKCFSLNEVVFYDFESNAEVDVLLNSPGQSSKQSKLILPNNTYPWIAPMSATKKVTPIWIKNQITQKFWYFKHSNLIPITGGDGLQMYMHVNLSKNFTANSDNHDFRSKNIFNEYLEQTSSMLQRFN</sequence>
<dbReference type="SUPFAM" id="SSF54791">
    <property type="entry name" value="Eukaryotic type KH-domain (KH-domain type I)"/>
    <property type="match status" value="1"/>
</dbReference>
<dbReference type="GO" id="GO:0003723">
    <property type="term" value="F:RNA binding"/>
    <property type="evidence" value="ECO:0007669"/>
    <property type="project" value="InterPro"/>
</dbReference>
<accession>A0AAF5CU02</accession>
<organism evidence="2 3">
    <name type="scientific">Strongyloides stercoralis</name>
    <name type="common">Threadworm</name>
    <dbReference type="NCBI Taxonomy" id="6248"/>
    <lineage>
        <taxon>Eukaryota</taxon>
        <taxon>Metazoa</taxon>
        <taxon>Ecdysozoa</taxon>
        <taxon>Nematoda</taxon>
        <taxon>Chromadorea</taxon>
        <taxon>Rhabditida</taxon>
        <taxon>Tylenchina</taxon>
        <taxon>Panagrolaimomorpha</taxon>
        <taxon>Strongyloidoidea</taxon>
        <taxon>Strongyloididae</taxon>
        <taxon>Strongyloides</taxon>
    </lineage>
</organism>
<dbReference type="InterPro" id="IPR036612">
    <property type="entry name" value="KH_dom_type_1_sf"/>
</dbReference>
<reference evidence="3" key="1">
    <citation type="submission" date="2024-02" db="UniProtKB">
        <authorList>
            <consortium name="WormBaseParasite"/>
        </authorList>
    </citation>
    <scope>IDENTIFICATION</scope>
</reference>
<feature type="compositionally biased region" description="Basic residues" evidence="1">
    <location>
        <begin position="431"/>
        <end position="442"/>
    </location>
</feature>